<keyword evidence="4" id="KW-0540">Nuclease</keyword>
<evidence type="ECO:0000313" key="10">
    <source>
        <dbReference type="EMBL" id="KAL0439170.1"/>
    </source>
</evidence>
<sequence length="241" mass="27958">MGHRYSIKSRILDQIRHLHRLVSTNDESCLRNLRIDCNTFGRLCYLLEHARGLSPTKHLSVPEQVVIFLSVVSHHKKNCVVKYDFIRSGRTISRHFYCVLNTILKLHTMFLAKPTPIPEDCLDVRWRWFKGCLGALDGTYIDVRVPEHEKGSAADSRVLRDAIHHPNGLRVLSGSYYLCDNRYTNSEGFLIPYRGVHYHLREWDRGGGGPKNHEELFNLKHSSARNVIERAFGLLKIRWES</sequence>
<dbReference type="PANTHER" id="PTHR22930">
    <property type="match status" value="1"/>
</dbReference>
<feature type="domain" description="DUF8040" evidence="9">
    <location>
        <begin position="17"/>
        <end position="104"/>
    </location>
</feature>
<keyword evidence="5" id="KW-0479">Metal-binding</keyword>
<reference evidence="10" key="2">
    <citation type="journal article" date="2024" name="Plant">
        <title>Genomic evolution and insights into agronomic trait innovations of Sesamum species.</title>
        <authorList>
            <person name="Miao H."/>
            <person name="Wang L."/>
            <person name="Qu L."/>
            <person name="Liu H."/>
            <person name="Sun Y."/>
            <person name="Le M."/>
            <person name="Wang Q."/>
            <person name="Wei S."/>
            <person name="Zheng Y."/>
            <person name="Lin W."/>
            <person name="Duan Y."/>
            <person name="Cao H."/>
            <person name="Xiong S."/>
            <person name="Wang X."/>
            <person name="Wei L."/>
            <person name="Li C."/>
            <person name="Ma Q."/>
            <person name="Ju M."/>
            <person name="Zhao R."/>
            <person name="Li G."/>
            <person name="Mu C."/>
            <person name="Tian Q."/>
            <person name="Mei H."/>
            <person name="Zhang T."/>
            <person name="Gao T."/>
            <person name="Zhang H."/>
        </authorList>
    </citation>
    <scope>NUCLEOTIDE SEQUENCE</scope>
    <source>
        <strain evidence="10">KEN1</strain>
    </source>
</reference>
<evidence type="ECO:0000256" key="7">
    <source>
        <dbReference type="ARBA" id="ARBA00023242"/>
    </source>
</evidence>
<comment type="caution">
    <text evidence="10">The sequence shown here is derived from an EMBL/GenBank/DDBJ whole genome shotgun (WGS) entry which is preliminary data.</text>
</comment>
<dbReference type="GO" id="GO:0016787">
    <property type="term" value="F:hydrolase activity"/>
    <property type="evidence" value="ECO:0007669"/>
    <property type="project" value="UniProtKB-KW"/>
</dbReference>
<feature type="domain" description="DDE Tnp4" evidence="8">
    <location>
        <begin position="145"/>
        <end position="240"/>
    </location>
</feature>
<keyword evidence="7" id="KW-0539">Nucleus</keyword>
<evidence type="ECO:0000259" key="9">
    <source>
        <dbReference type="Pfam" id="PF26138"/>
    </source>
</evidence>
<evidence type="ECO:0000256" key="1">
    <source>
        <dbReference type="ARBA" id="ARBA00001968"/>
    </source>
</evidence>
<dbReference type="Pfam" id="PF13359">
    <property type="entry name" value="DDE_Tnp_4"/>
    <property type="match status" value="1"/>
</dbReference>
<evidence type="ECO:0000256" key="2">
    <source>
        <dbReference type="ARBA" id="ARBA00004123"/>
    </source>
</evidence>
<comment type="similarity">
    <text evidence="3">Belongs to the HARBI1 family.</text>
</comment>
<evidence type="ECO:0008006" key="11">
    <source>
        <dbReference type="Google" id="ProtNLM"/>
    </source>
</evidence>
<dbReference type="Pfam" id="PF26138">
    <property type="entry name" value="DUF8040"/>
    <property type="match status" value="1"/>
</dbReference>
<reference evidence="10" key="1">
    <citation type="submission" date="2020-06" db="EMBL/GenBank/DDBJ databases">
        <authorList>
            <person name="Li T."/>
            <person name="Hu X."/>
            <person name="Zhang T."/>
            <person name="Song X."/>
            <person name="Zhang H."/>
            <person name="Dai N."/>
            <person name="Sheng W."/>
            <person name="Hou X."/>
            <person name="Wei L."/>
        </authorList>
    </citation>
    <scope>NUCLEOTIDE SEQUENCE</scope>
    <source>
        <strain evidence="10">KEN1</strain>
        <tissue evidence="10">Leaf</tissue>
    </source>
</reference>
<dbReference type="GO" id="GO:0005634">
    <property type="term" value="C:nucleus"/>
    <property type="evidence" value="ECO:0007669"/>
    <property type="project" value="UniProtKB-SubCell"/>
</dbReference>
<comment type="cofactor">
    <cofactor evidence="1">
        <name>a divalent metal cation</name>
        <dbReference type="ChEBI" id="CHEBI:60240"/>
    </cofactor>
</comment>
<dbReference type="GO" id="GO:0046872">
    <property type="term" value="F:metal ion binding"/>
    <property type="evidence" value="ECO:0007669"/>
    <property type="project" value="UniProtKB-KW"/>
</dbReference>
<evidence type="ECO:0000256" key="6">
    <source>
        <dbReference type="ARBA" id="ARBA00022801"/>
    </source>
</evidence>
<dbReference type="InterPro" id="IPR045249">
    <property type="entry name" value="HARBI1-like"/>
</dbReference>
<evidence type="ECO:0000256" key="4">
    <source>
        <dbReference type="ARBA" id="ARBA00022722"/>
    </source>
</evidence>
<dbReference type="GO" id="GO:0004518">
    <property type="term" value="F:nuclease activity"/>
    <property type="evidence" value="ECO:0007669"/>
    <property type="project" value="UniProtKB-KW"/>
</dbReference>
<dbReference type="InterPro" id="IPR058353">
    <property type="entry name" value="DUF8040"/>
</dbReference>
<dbReference type="EMBL" id="JACGWN010000008">
    <property type="protein sequence ID" value="KAL0439170.1"/>
    <property type="molecule type" value="Genomic_DNA"/>
</dbReference>
<protein>
    <recommendedName>
        <fullName evidence="11">DDE Tnp4 domain-containing protein</fullName>
    </recommendedName>
</protein>
<organism evidence="10">
    <name type="scientific">Sesamum latifolium</name>
    <dbReference type="NCBI Taxonomy" id="2727402"/>
    <lineage>
        <taxon>Eukaryota</taxon>
        <taxon>Viridiplantae</taxon>
        <taxon>Streptophyta</taxon>
        <taxon>Embryophyta</taxon>
        <taxon>Tracheophyta</taxon>
        <taxon>Spermatophyta</taxon>
        <taxon>Magnoliopsida</taxon>
        <taxon>eudicotyledons</taxon>
        <taxon>Gunneridae</taxon>
        <taxon>Pentapetalae</taxon>
        <taxon>asterids</taxon>
        <taxon>lamiids</taxon>
        <taxon>Lamiales</taxon>
        <taxon>Pedaliaceae</taxon>
        <taxon>Sesamum</taxon>
    </lineage>
</organism>
<gene>
    <name evidence="10" type="ORF">Slati_2400000</name>
</gene>
<evidence type="ECO:0000256" key="5">
    <source>
        <dbReference type="ARBA" id="ARBA00022723"/>
    </source>
</evidence>
<keyword evidence="6" id="KW-0378">Hydrolase</keyword>
<accession>A0AAW2WG66</accession>
<dbReference type="InterPro" id="IPR027806">
    <property type="entry name" value="HARBI1_dom"/>
</dbReference>
<evidence type="ECO:0000256" key="3">
    <source>
        <dbReference type="ARBA" id="ARBA00006958"/>
    </source>
</evidence>
<dbReference type="AlphaFoldDB" id="A0AAW2WG66"/>
<comment type="subcellular location">
    <subcellularLocation>
        <location evidence="2">Nucleus</location>
    </subcellularLocation>
</comment>
<name>A0AAW2WG66_9LAMI</name>
<evidence type="ECO:0000259" key="8">
    <source>
        <dbReference type="Pfam" id="PF13359"/>
    </source>
</evidence>
<dbReference type="PANTHER" id="PTHR22930:SF281">
    <property type="entry name" value="NUCLEASE"/>
    <property type="match status" value="1"/>
</dbReference>
<proteinExistence type="inferred from homology"/>